<dbReference type="EMBL" id="JAGINP010000001">
    <property type="protein sequence ID" value="MBP2290754.1"/>
    <property type="molecule type" value="Genomic_DNA"/>
</dbReference>
<dbReference type="SUPFAM" id="SSF47413">
    <property type="entry name" value="lambda repressor-like DNA-binding domains"/>
    <property type="match status" value="1"/>
</dbReference>
<accession>A0ABS4SDV4</accession>
<gene>
    <name evidence="2" type="ORF">J2851_000491</name>
</gene>
<dbReference type="InterPro" id="IPR001387">
    <property type="entry name" value="Cro/C1-type_HTH"/>
</dbReference>
<keyword evidence="3" id="KW-1185">Reference proteome</keyword>
<name>A0ABS4SDV4_9PROT</name>
<evidence type="ECO:0000313" key="2">
    <source>
        <dbReference type="EMBL" id="MBP2290754.1"/>
    </source>
</evidence>
<proteinExistence type="predicted"/>
<reference evidence="2 3" key="1">
    <citation type="submission" date="2021-03" db="EMBL/GenBank/DDBJ databases">
        <title>Genomic Encyclopedia of Type Strains, Phase III (KMG-III): the genomes of soil and plant-associated and newly described type strains.</title>
        <authorList>
            <person name="Whitman W."/>
        </authorList>
    </citation>
    <scope>NUCLEOTIDE SEQUENCE [LARGE SCALE GENOMIC DNA]</scope>
    <source>
        <strain evidence="2 3">IMMIB AFH-6</strain>
    </source>
</reference>
<evidence type="ECO:0000313" key="3">
    <source>
        <dbReference type="Proteomes" id="UP000781958"/>
    </source>
</evidence>
<dbReference type="Proteomes" id="UP000781958">
    <property type="component" value="Unassembled WGS sequence"/>
</dbReference>
<dbReference type="Gene3D" id="1.10.260.40">
    <property type="entry name" value="lambda repressor-like DNA-binding domains"/>
    <property type="match status" value="1"/>
</dbReference>
<dbReference type="Pfam" id="PF01381">
    <property type="entry name" value="HTH_3"/>
    <property type="match status" value="1"/>
</dbReference>
<dbReference type="PROSITE" id="PS50943">
    <property type="entry name" value="HTH_CROC1"/>
    <property type="match status" value="1"/>
</dbReference>
<evidence type="ECO:0000259" key="1">
    <source>
        <dbReference type="PROSITE" id="PS50943"/>
    </source>
</evidence>
<sequence>MRAEKGFTQASLAAAMSASGSPIERGYVQKLESGKHQLSDDMLERLCQALACEPWEIVPQRYRLSDADVEALTIHRRLLLADPARRERWIETGEDALKAVEKP</sequence>
<protein>
    <submittedName>
        <fullName evidence="2">Transcriptional regulator with XRE-family HTH domain</fullName>
    </submittedName>
</protein>
<dbReference type="RefSeq" id="WP_209763197.1">
    <property type="nucleotide sequence ID" value="NZ_JAGINP010000001.1"/>
</dbReference>
<feature type="domain" description="HTH cro/C1-type" evidence="1">
    <location>
        <begin position="1"/>
        <end position="58"/>
    </location>
</feature>
<dbReference type="CDD" id="cd00093">
    <property type="entry name" value="HTH_XRE"/>
    <property type="match status" value="1"/>
</dbReference>
<dbReference type="InterPro" id="IPR010982">
    <property type="entry name" value="Lambda_DNA-bd_dom_sf"/>
</dbReference>
<comment type="caution">
    <text evidence="2">The sequence shown here is derived from an EMBL/GenBank/DDBJ whole genome shotgun (WGS) entry which is preliminary data.</text>
</comment>
<organism evidence="2 3">
    <name type="scientific">Azospirillum rugosum</name>
    <dbReference type="NCBI Taxonomy" id="416170"/>
    <lineage>
        <taxon>Bacteria</taxon>
        <taxon>Pseudomonadati</taxon>
        <taxon>Pseudomonadota</taxon>
        <taxon>Alphaproteobacteria</taxon>
        <taxon>Rhodospirillales</taxon>
        <taxon>Azospirillaceae</taxon>
        <taxon>Azospirillum</taxon>
    </lineage>
</organism>